<dbReference type="Gene3D" id="3.30.450.20">
    <property type="entry name" value="PAS domain"/>
    <property type="match status" value="2"/>
</dbReference>
<proteinExistence type="predicted"/>
<dbReference type="Proteomes" id="UP000199159">
    <property type="component" value="Unassembled WGS sequence"/>
</dbReference>
<dbReference type="InterPro" id="IPR003594">
    <property type="entry name" value="HATPase_dom"/>
</dbReference>
<keyword evidence="4" id="KW-0808">Transferase</keyword>
<evidence type="ECO:0000256" key="4">
    <source>
        <dbReference type="ARBA" id="ARBA00022679"/>
    </source>
</evidence>
<dbReference type="InterPro" id="IPR013655">
    <property type="entry name" value="PAS_fold_3"/>
</dbReference>
<dbReference type="SUPFAM" id="SSF55785">
    <property type="entry name" value="PYP-like sensor domain (PAS domain)"/>
    <property type="match status" value="2"/>
</dbReference>
<comment type="catalytic activity">
    <reaction evidence="1">
        <text>ATP + protein L-histidine = ADP + protein N-phospho-L-histidine.</text>
        <dbReference type="EC" id="2.7.13.3"/>
    </reaction>
</comment>
<dbReference type="AlphaFoldDB" id="A0A1H0S0V4"/>
<organism evidence="12 13">
    <name type="scientific">Litchfieldia salsa</name>
    <dbReference type="NCBI Taxonomy" id="930152"/>
    <lineage>
        <taxon>Bacteria</taxon>
        <taxon>Bacillati</taxon>
        <taxon>Bacillota</taxon>
        <taxon>Bacilli</taxon>
        <taxon>Bacillales</taxon>
        <taxon>Bacillaceae</taxon>
        <taxon>Litchfieldia</taxon>
    </lineage>
</organism>
<dbReference type="InterPro" id="IPR035965">
    <property type="entry name" value="PAS-like_dom_sf"/>
</dbReference>
<keyword evidence="3" id="KW-0597">Phosphoprotein</keyword>
<keyword evidence="13" id="KW-1185">Reference proteome</keyword>
<dbReference type="PRINTS" id="PR00344">
    <property type="entry name" value="BCTRLSENSOR"/>
</dbReference>
<dbReference type="PANTHER" id="PTHR43065">
    <property type="entry name" value="SENSOR HISTIDINE KINASE"/>
    <property type="match status" value="1"/>
</dbReference>
<feature type="domain" description="PAS" evidence="10">
    <location>
        <begin position="146"/>
        <end position="216"/>
    </location>
</feature>
<dbReference type="CDD" id="cd00082">
    <property type="entry name" value="HisKA"/>
    <property type="match status" value="1"/>
</dbReference>
<evidence type="ECO:0000259" key="10">
    <source>
        <dbReference type="PROSITE" id="PS50112"/>
    </source>
</evidence>
<dbReference type="InterPro" id="IPR005467">
    <property type="entry name" value="His_kinase_dom"/>
</dbReference>
<protein>
    <recommendedName>
        <fullName evidence="2">histidine kinase</fullName>
        <ecNumber evidence="2">2.7.13.3</ecNumber>
    </recommendedName>
</protein>
<dbReference type="InterPro" id="IPR036097">
    <property type="entry name" value="HisK_dim/P_sf"/>
</dbReference>
<dbReference type="Pfam" id="PF08447">
    <property type="entry name" value="PAS_3"/>
    <property type="match status" value="1"/>
</dbReference>
<evidence type="ECO:0000256" key="3">
    <source>
        <dbReference type="ARBA" id="ARBA00022553"/>
    </source>
</evidence>
<dbReference type="GO" id="GO:0005524">
    <property type="term" value="F:ATP binding"/>
    <property type="evidence" value="ECO:0007669"/>
    <property type="project" value="UniProtKB-KW"/>
</dbReference>
<dbReference type="Pfam" id="PF02518">
    <property type="entry name" value="HATPase_c"/>
    <property type="match status" value="1"/>
</dbReference>
<feature type="domain" description="Histidine kinase" evidence="9">
    <location>
        <begin position="410"/>
        <end position="618"/>
    </location>
</feature>
<evidence type="ECO:0000256" key="2">
    <source>
        <dbReference type="ARBA" id="ARBA00012438"/>
    </source>
</evidence>
<reference evidence="13" key="1">
    <citation type="submission" date="2016-10" db="EMBL/GenBank/DDBJ databases">
        <authorList>
            <person name="Varghese N."/>
            <person name="Submissions S."/>
        </authorList>
    </citation>
    <scope>NUCLEOTIDE SEQUENCE [LARGE SCALE GENOMIC DNA]</scope>
    <source>
        <strain evidence="13">IBRC-M10078</strain>
    </source>
</reference>
<dbReference type="SMART" id="SM00387">
    <property type="entry name" value="HATPase_c"/>
    <property type="match status" value="1"/>
</dbReference>
<dbReference type="CDD" id="cd00075">
    <property type="entry name" value="HATPase"/>
    <property type="match status" value="1"/>
</dbReference>
<evidence type="ECO:0000259" key="11">
    <source>
        <dbReference type="PROSITE" id="PS50113"/>
    </source>
</evidence>
<dbReference type="InterPro" id="IPR000014">
    <property type="entry name" value="PAS"/>
</dbReference>
<evidence type="ECO:0000256" key="5">
    <source>
        <dbReference type="ARBA" id="ARBA00022741"/>
    </source>
</evidence>
<dbReference type="EMBL" id="FNJU01000002">
    <property type="protein sequence ID" value="SDP35267.1"/>
    <property type="molecule type" value="Genomic_DNA"/>
</dbReference>
<dbReference type="CDD" id="cd00130">
    <property type="entry name" value="PAS"/>
    <property type="match status" value="2"/>
</dbReference>
<dbReference type="InterPro" id="IPR036890">
    <property type="entry name" value="HATPase_C_sf"/>
</dbReference>
<evidence type="ECO:0000256" key="8">
    <source>
        <dbReference type="ARBA" id="ARBA00023012"/>
    </source>
</evidence>
<dbReference type="STRING" id="930152.SAMN05216565_102481"/>
<evidence type="ECO:0000256" key="7">
    <source>
        <dbReference type="ARBA" id="ARBA00022840"/>
    </source>
</evidence>
<dbReference type="PROSITE" id="PS50112">
    <property type="entry name" value="PAS"/>
    <property type="match status" value="2"/>
</dbReference>
<dbReference type="GO" id="GO:0000155">
    <property type="term" value="F:phosphorelay sensor kinase activity"/>
    <property type="evidence" value="ECO:0007669"/>
    <property type="project" value="InterPro"/>
</dbReference>
<keyword evidence="6 12" id="KW-0418">Kinase</keyword>
<dbReference type="Gene3D" id="1.10.287.130">
    <property type="match status" value="1"/>
</dbReference>
<evidence type="ECO:0000256" key="1">
    <source>
        <dbReference type="ARBA" id="ARBA00000085"/>
    </source>
</evidence>
<dbReference type="InterPro" id="IPR000700">
    <property type="entry name" value="PAS-assoc_C"/>
</dbReference>
<dbReference type="SUPFAM" id="SSF47384">
    <property type="entry name" value="Homodimeric domain of signal transducing histidine kinase"/>
    <property type="match status" value="1"/>
</dbReference>
<dbReference type="PANTHER" id="PTHR43065:SF10">
    <property type="entry name" value="PEROXIDE STRESS-ACTIVATED HISTIDINE KINASE MAK3"/>
    <property type="match status" value="1"/>
</dbReference>
<feature type="domain" description="PAS" evidence="10">
    <location>
        <begin position="272"/>
        <end position="342"/>
    </location>
</feature>
<dbReference type="Pfam" id="PF13426">
    <property type="entry name" value="PAS_9"/>
    <property type="match status" value="1"/>
</dbReference>
<dbReference type="RefSeq" id="WP_090851000.1">
    <property type="nucleotide sequence ID" value="NZ_FNJU01000002.1"/>
</dbReference>
<keyword evidence="8" id="KW-0902">Two-component regulatory system</keyword>
<dbReference type="Gene3D" id="3.30.565.10">
    <property type="entry name" value="Histidine kinase-like ATPase, C-terminal domain"/>
    <property type="match status" value="1"/>
</dbReference>
<evidence type="ECO:0000313" key="12">
    <source>
        <dbReference type="EMBL" id="SDP35267.1"/>
    </source>
</evidence>
<dbReference type="NCBIfam" id="TIGR00229">
    <property type="entry name" value="sensory_box"/>
    <property type="match status" value="2"/>
</dbReference>
<dbReference type="InterPro" id="IPR001610">
    <property type="entry name" value="PAC"/>
</dbReference>
<feature type="domain" description="PAC" evidence="11">
    <location>
        <begin position="345"/>
        <end position="397"/>
    </location>
</feature>
<keyword evidence="5" id="KW-0547">Nucleotide-binding</keyword>
<dbReference type="PROSITE" id="PS50109">
    <property type="entry name" value="HIS_KIN"/>
    <property type="match status" value="1"/>
</dbReference>
<dbReference type="SMART" id="SM00091">
    <property type="entry name" value="PAS"/>
    <property type="match status" value="2"/>
</dbReference>
<evidence type="ECO:0000256" key="6">
    <source>
        <dbReference type="ARBA" id="ARBA00022777"/>
    </source>
</evidence>
<dbReference type="Pfam" id="PF00512">
    <property type="entry name" value="HisKA"/>
    <property type="match status" value="1"/>
</dbReference>
<feature type="domain" description="PAC" evidence="11">
    <location>
        <begin position="219"/>
        <end position="271"/>
    </location>
</feature>
<dbReference type="InterPro" id="IPR003661">
    <property type="entry name" value="HisK_dim/P_dom"/>
</dbReference>
<dbReference type="SMART" id="SM00086">
    <property type="entry name" value="PAC"/>
    <property type="match status" value="2"/>
</dbReference>
<sequence length="623" mass="71555">MLSHKVLVSALDECRDYVMIMKVEQIGIYTYDYANRFALEAGTIQESDYGKMLEDVISSDRAAYLKRKYEECILSKKKTLVDHTCFLKNGKRLCNGYVTPVFSENGACTHLIMITKIVEETKLRDKELYNATISERRKMIKKLEHSNEKYELITRNMSDIIIIVNNEGKIKYISPSCQNILQYTVDELIDEICFNYVHKNDLEEVIYRFENVETKKNHDPFEFRIKHSNQQYIWFEIKTTTVLNSLGELDHLVLVARDITNRKLAESELKKSREKYNLVSRHTTDLIKMYGLNGVIYFASPSHEEMLGYSASELEGKNMFEYIHPSDRLTTKEQLEESIKKKVPILIEKRLRSAKNEWVFVESIITPIVDEDGTIETFVGVSRNMTDRIKNDELIRNLDRLSIIGQLAAGVAHEIRNPLTALKGFSKLMQSTLMDTDQLRYIKIIIDELDRIELIVNEFMSLAKPQAVEFEEANIQDLIKGTLTVFETQALLHNVTIETIITHQEPLIIFSQPNQIKQVFMNFIKNAIEAMSFGGNIIVSLRVMKNDTVEVCFSDNGVGIPQERLKHLGTPFYTTKEKGIGLGLTISNKIIKEHGGEMIIESIPNHGTTVKVTLPLLIKSVCI</sequence>
<dbReference type="PROSITE" id="PS50113">
    <property type="entry name" value="PAC"/>
    <property type="match status" value="2"/>
</dbReference>
<evidence type="ECO:0000313" key="13">
    <source>
        <dbReference type="Proteomes" id="UP000199159"/>
    </source>
</evidence>
<evidence type="ECO:0000259" key="9">
    <source>
        <dbReference type="PROSITE" id="PS50109"/>
    </source>
</evidence>
<gene>
    <name evidence="12" type="ORF">SAMN05216565_102481</name>
</gene>
<name>A0A1H0S0V4_9BACI</name>
<dbReference type="SMART" id="SM00388">
    <property type="entry name" value="HisKA"/>
    <property type="match status" value="1"/>
</dbReference>
<dbReference type="SUPFAM" id="SSF55874">
    <property type="entry name" value="ATPase domain of HSP90 chaperone/DNA topoisomerase II/histidine kinase"/>
    <property type="match status" value="1"/>
</dbReference>
<dbReference type="InterPro" id="IPR004358">
    <property type="entry name" value="Sig_transdc_His_kin-like_C"/>
</dbReference>
<keyword evidence="7" id="KW-0067">ATP-binding</keyword>
<dbReference type="EC" id="2.7.13.3" evidence="2"/>
<accession>A0A1H0S0V4</accession>
<dbReference type="OrthoDB" id="9815750at2"/>